<dbReference type="OrthoDB" id="106537at2759"/>
<dbReference type="AlphaFoldDB" id="A0A2P4YFI3"/>
<protein>
    <recommendedName>
        <fullName evidence="5">Transmembrane protein</fullName>
    </recommendedName>
</protein>
<evidence type="ECO:0000313" key="4">
    <source>
        <dbReference type="Proteomes" id="UP000237271"/>
    </source>
</evidence>
<feature type="transmembrane region" description="Helical" evidence="2">
    <location>
        <begin position="117"/>
        <end position="136"/>
    </location>
</feature>
<name>A0A2P4YFI3_9STRA</name>
<evidence type="ECO:0008006" key="5">
    <source>
        <dbReference type="Google" id="ProtNLM"/>
    </source>
</evidence>
<evidence type="ECO:0000256" key="2">
    <source>
        <dbReference type="SAM" id="Phobius"/>
    </source>
</evidence>
<keyword evidence="2" id="KW-0812">Transmembrane</keyword>
<organism evidence="3 4">
    <name type="scientific">Phytophthora palmivora</name>
    <dbReference type="NCBI Taxonomy" id="4796"/>
    <lineage>
        <taxon>Eukaryota</taxon>
        <taxon>Sar</taxon>
        <taxon>Stramenopiles</taxon>
        <taxon>Oomycota</taxon>
        <taxon>Peronosporomycetes</taxon>
        <taxon>Peronosporales</taxon>
        <taxon>Peronosporaceae</taxon>
        <taxon>Phytophthora</taxon>
    </lineage>
</organism>
<proteinExistence type="predicted"/>
<keyword evidence="4" id="KW-1185">Reference proteome</keyword>
<sequence>MVKRRSARAATKTATSPHSTLSKRNDATGSSSLWLSICANFLPNVLVIVVALVAVWFEFTTSDFYVHSPQLQTLLKRSFIFYVCLSVRTQLTDFVTPSHLARRPPSLRKEAIRHVRALFAAIAANLLGTTIIRPVFGAAPQFEDTVRLVVPIYVLVVVVVDVLHFPKPLLKTMVGLSVSWLKAVTIPKLVMEWQLNTSAHPLGFIAISTAHPLGFIAVSTANLYASGVVLRYLTNYSRTQRVLELTMSSFGFILQIVGTSAVVGVIAHVANHFVTNEERVMEARVLYFCVAWFALDKYWKKPVEELLVLLFTSPVKAKAE</sequence>
<feature type="region of interest" description="Disordered" evidence="1">
    <location>
        <begin position="1"/>
        <end position="26"/>
    </location>
</feature>
<feature type="transmembrane region" description="Helical" evidence="2">
    <location>
        <begin position="210"/>
        <end position="233"/>
    </location>
</feature>
<gene>
    <name evidence="3" type="ORF">PHPALM_6195</name>
</gene>
<dbReference type="Proteomes" id="UP000237271">
    <property type="component" value="Unassembled WGS sequence"/>
</dbReference>
<keyword evidence="2" id="KW-0472">Membrane</keyword>
<evidence type="ECO:0000256" key="1">
    <source>
        <dbReference type="SAM" id="MobiDB-lite"/>
    </source>
</evidence>
<reference evidence="3 4" key="1">
    <citation type="journal article" date="2017" name="Genome Biol. Evol.">
        <title>Phytophthora megakarya and P. palmivora, closely related causal agents of cacao black pod rot, underwent increases in genome sizes and gene numbers by different mechanisms.</title>
        <authorList>
            <person name="Ali S.S."/>
            <person name="Shao J."/>
            <person name="Lary D.J."/>
            <person name="Kronmiller B."/>
            <person name="Shen D."/>
            <person name="Strem M.D."/>
            <person name="Amoako-Attah I."/>
            <person name="Akrofi A.Y."/>
            <person name="Begoude B.A."/>
            <person name="Ten Hoopen G.M."/>
            <person name="Coulibaly K."/>
            <person name="Kebe B.I."/>
            <person name="Melnick R.L."/>
            <person name="Guiltinan M.J."/>
            <person name="Tyler B.M."/>
            <person name="Meinhardt L.W."/>
            <person name="Bailey B.A."/>
        </authorList>
    </citation>
    <scope>NUCLEOTIDE SEQUENCE [LARGE SCALE GENOMIC DNA]</scope>
    <source>
        <strain evidence="4">sbr112.9</strain>
    </source>
</reference>
<feature type="transmembrane region" description="Helical" evidence="2">
    <location>
        <begin position="33"/>
        <end position="59"/>
    </location>
</feature>
<accession>A0A2P4YFI3</accession>
<keyword evidence="2" id="KW-1133">Transmembrane helix</keyword>
<dbReference type="EMBL" id="NCKW01003422">
    <property type="protein sequence ID" value="POM76554.1"/>
    <property type="molecule type" value="Genomic_DNA"/>
</dbReference>
<feature type="transmembrane region" description="Helical" evidence="2">
    <location>
        <begin position="245"/>
        <end position="269"/>
    </location>
</feature>
<feature type="compositionally biased region" description="Polar residues" evidence="1">
    <location>
        <begin position="17"/>
        <end position="26"/>
    </location>
</feature>
<feature type="transmembrane region" description="Helical" evidence="2">
    <location>
        <begin position="148"/>
        <end position="165"/>
    </location>
</feature>
<evidence type="ECO:0000313" key="3">
    <source>
        <dbReference type="EMBL" id="POM76554.1"/>
    </source>
</evidence>
<comment type="caution">
    <text evidence="3">The sequence shown here is derived from an EMBL/GenBank/DDBJ whole genome shotgun (WGS) entry which is preliminary data.</text>
</comment>